<gene>
    <name evidence="1" type="ORF">F4553_000737</name>
</gene>
<organism evidence="1 2">
    <name type="scientific">Allocatelliglobosispora scoriae</name>
    <dbReference type="NCBI Taxonomy" id="643052"/>
    <lineage>
        <taxon>Bacteria</taxon>
        <taxon>Bacillati</taxon>
        <taxon>Actinomycetota</taxon>
        <taxon>Actinomycetes</taxon>
        <taxon>Micromonosporales</taxon>
        <taxon>Micromonosporaceae</taxon>
        <taxon>Allocatelliglobosispora</taxon>
    </lineage>
</organism>
<dbReference type="EMBL" id="JACHMN010000001">
    <property type="protein sequence ID" value="MBB5867358.1"/>
    <property type="molecule type" value="Genomic_DNA"/>
</dbReference>
<proteinExistence type="predicted"/>
<dbReference type="AlphaFoldDB" id="A0A841BJ50"/>
<dbReference type="InterPro" id="IPR012338">
    <property type="entry name" value="Beta-lactam/transpept-like"/>
</dbReference>
<comment type="caution">
    <text evidence="1">The sequence shown here is derived from an EMBL/GenBank/DDBJ whole genome shotgun (WGS) entry which is preliminary data.</text>
</comment>
<name>A0A841BJ50_9ACTN</name>
<protein>
    <submittedName>
        <fullName evidence="1">CubicO group peptidase (Beta-lactamase class C family)</fullName>
    </submittedName>
</protein>
<dbReference type="RefSeq" id="WP_221469679.1">
    <property type="nucleotide sequence ID" value="NZ_JACHMN010000001.1"/>
</dbReference>
<reference evidence="1 2" key="1">
    <citation type="submission" date="2020-08" db="EMBL/GenBank/DDBJ databases">
        <title>Sequencing the genomes of 1000 actinobacteria strains.</title>
        <authorList>
            <person name="Klenk H.-P."/>
        </authorList>
    </citation>
    <scope>NUCLEOTIDE SEQUENCE [LARGE SCALE GENOMIC DNA]</scope>
    <source>
        <strain evidence="1 2">DSM 45362</strain>
    </source>
</reference>
<keyword evidence="2" id="KW-1185">Reference proteome</keyword>
<sequence>MPRFGAAEQLWHNGGTGGFRSWVGFIPQRRAGVVVLSNTARPLDGGAFDLLRVPAFGGELRIGR</sequence>
<dbReference type="Gene3D" id="3.40.710.10">
    <property type="entry name" value="DD-peptidase/beta-lactamase superfamily"/>
    <property type="match status" value="1"/>
</dbReference>
<evidence type="ECO:0000313" key="1">
    <source>
        <dbReference type="EMBL" id="MBB5867358.1"/>
    </source>
</evidence>
<evidence type="ECO:0000313" key="2">
    <source>
        <dbReference type="Proteomes" id="UP000587527"/>
    </source>
</evidence>
<dbReference type="Proteomes" id="UP000587527">
    <property type="component" value="Unassembled WGS sequence"/>
</dbReference>
<dbReference type="SUPFAM" id="SSF56601">
    <property type="entry name" value="beta-lactamase/transpeptidase-like"/>
    <property type="match status" value="1"/>
</dbReference>
<accession>A0A841BJ50</accession>